<evidence type="ECO:0000256" key="2">
    <source>
        <dbReference type="ARBA" id="ARBA00005879"/>
    </source>
</evidence>
<evidence type="ECO:0000256" key="4">
    <source>
        <dbReference type="ARBA" id="ARBA00022603"/>
    </source>
</evidence>
<evidence type="ECO:0000313" key="17">
    <source>
        <dbReference type="EMBL" id="MEI9408248.1"/>
    </source>
</evidence>
<sequence length="482" mass="50343">MPQATTKLNAFPVFLRVEGEAVAIVGGGEEALAKARLIAQSSAVLHIIARNAEPELLTFIAEASAKHVAAAYDASQLEGAVMVFAASGDEALDRRVAADARRLGIPVNAVDRPDLCDFFTPALVNRAPVAIAIGTEGAGPVLAQMLRGRIDRMLSPSLGALAALAMSFRNAAERLPRGNVRRRFWSDFFGGAPARAVEAGDFSQAHEAATDLLLSDAPVHGHIALVGAGPGAEDLLTLRAHRLLMEADVIVHDALVPEAVVAMGRRDAERLPVGKRKGCHTKSQAEINALLVELGREGKRVVRLKSGDPLVFGRAGEEMAALRDAGIAYEVVPGVTAAFAAAADFELPLTLRGVSSSMVFTTGHDLKGNSLPDWAKLAISGATVAVYMGRSVAAEVAGRLIEAGLSPDTAVAVVENASLTNRRRFHGTLADLPSLEARADLSGPVMTIIGDAVAGANFERSEPLAAHRHESAPVAAAEGVQP</sequence>
<feature type="domain" description="Sirohaem synthase dimerisation" evidence="16">
    <location>
        <begin position="157"/>
        <end position="213"/>
    </location>
</feature>
<evidence type="ECO:0000256" key="5">
    <source>
        <dbReference type="ARBA" id="ARBA00022679"/>
    </source>
</evidence>
<dbReference type="Pfam" id="PF00590">
    <property type="entry name" value="TP_methylase"/>
    <property type="match status" value="1"/>
</dbReference>
<dbReference type="InterPro" id="IPR019478">
    <property type="entry name" value="Sirohaem_synthase_dimer_dom"/>
</dbReference>
<comment type="pathway">
    <text evidence="1">Porphyrin-containing compound metabolism; siroheme biosynthesis; sirohydrochlorin from precorrin-2: step 1/1.</text>
</comment>
<dbReference type="InterPro" id="IPR037115">
    <property type="entry name" value="Sirohaem_synt_dimer_dom_sf"/>
</dbReference>
<evidence type="ECO:0000256" key="13">
    <source>
        <dbReference type="ARBA" id="ARBA00047561"/>
    </source>
</evidence>
<dbReference type="PANTHER" id="PTHR45790:SF3">
    <property type="entry name" value="S-ADENOSYL-L-METHIONINE-DEPENDENT UROPORPHYRINOGEN III METHYLTRANSFERASE, CHLOROPLASTIC"/>
    <property type="match status" value="1"/>
</dbReference>
<dbReference type="EC" id="2.1.1.107" evidence="17"/>
<keyword evidence="10" id="KW-0627">Porphyrin biosynthesis</keyword>
<dbReference type="InterPro" id="IPR036291">
    <property type="entry name" value="NAD(P)-bd_dom_sf"/>
</dbReference>
<dbReference type="SUPFAM" id="SSF75615">
    <property type="entry name" value="Siroheme synthase middle domains-like"/>
    <property type="match status" value="1"/>
</dbReference>
<feature type="domain" description="Tetrapyrrole methylase" evidence="15">
    <location>
        <begin position="223"/>
        <end position="432"/>
    </location>
</feature>
<evidence type="ECO:0000256" key="10">
    <source>
        <dbReference type="ARBA" id="ARBA00023244"/>
    </source>
</evidence>
<evidence type="ECO:0000256" key="6">
    <source>
        <dbReference type="ARBA" id="ARBA00022691"/>
    </source>
</evidence>
<comment type="similarity">
    <text evidence="2 14">Belongs to the precorrin methyltransferase family.</text>
</comment>
<dbReference type="InterPro" id="IPR050161">
    <property type="entry name" value="Siro_Cobalamin_biosynth"/>
</dbReference>
<dbReference type="InterPro" id="IPR000878">
    <property type="entry name" value="4pyrrol_Mease"/>
</dbReference>
<dbReference type="PANTHER" id="PTHR45790">
    <property type="entry name" value="SIROHEME SYNTHASE-RELATED"/>
    <property type="match status" value="1"/>
</dbReference>
<comment type="pathway">
    <text evidence="12">Porphyrin-containing compound metabolism; siroheme biosynthesis; precorrin-2 from uroporphyrinogen III: step 1/1.</text>
</comment>
<keyword evidence="9 17" id="KW-0456">Lyase</keyword>
<gene>
    <name evidence="17" type="primary">cysG</name>
    <name evidence="17" type="ORF">O7A60_05640</name>
</gene>
<keyword evidence="5 14" id="KW-0808">Transferase</keyword>
<dbReference type="NCBIfam" id="TIGR01469">
    <property type="entry name" value="cobA_cysG_Cterm"/>
    <property type="match status" value="1"/>
</dbReference>
<dbReference type="PIRSF" id="PIRSF036426">
    <property type="entry name" value="Sirohaem_synth"/>
    <property type="match status" value="1"/>
</dbReference>
<evidence type="ECO:0000256" key="12">
    <source>
        <dbReference type="ARBA" id="ARBA00025705"/>
    </source>
</evidence>
<evidence type="ECO:0000256" key="9">
    <source>
        <dbReference type="ARBA" id="ARBA00023239"/>
    </source>
</evidence>
<dbReference type="InterPro" id="IPR006367">
    <property type="entry name" value="Sirohaem_synthase_N"/>
</dbReference>
<dbReference type="Gene3D" id="3.40.1010.10">
    <property type="entry name" value="Cobalt-precorrin-4 Transmethylase, Domain 1"/>
    <property type="match status" value="1"/>
</dbReference>
<dbReference type="Proteomes" id="UP001387293">
    <property type="component" value="Unassembled WGS sequence"/>
</dbReference>
<dbReference type="GO" id="GO:0032259">
    <property type="term" value="P:methylation"/>
    <property type="evidence" value="ECO:0007669"/>
    <property type="project" value="UniProtKB-KW"/>
</dbReference>
<evidence type="ECO:0000256" key="8">
    <source>
        <dbReference type="ARBA" id="ARBA00023027"/>
    </source>
</evidence>
<keyword evidence="3" id="KW-0169">Cobalamin biosynthesis</keyword>
<dbReference type="GO" id="GO:0004851">
    <property type="term" value="F:uroporphyrin-III C-methyltransferase activity"/>
    <property type="evidence" value="ECO:0007669"/>
    <property type="project" value="UniProtKB-EC"/>
</dbReference>
<dbReference type="GO" id="GO:0051266">
    <property type="term" value="F:sirohydrochlorin ferrochelatase activity"/>
    <property type="evidence" value="ECO:0007669"/>
    <property type="project" value="UniProtKB-EC"/>
</dbReference>
<dbReference type="EMBL" id="JAPYKS010000003">
    <property type="protein sequence ID" value="MEI9408248.1"/>
    <property type="molecule type" value="Genomic_DNA"/>
</dbReference>
<dbReference type="SUPFAM" id="SSF53790">
    <property type="entry name" value="Tetrapyrrole methylase"/>
    <property type="match status" value="1"/>
</dbReference>
<keyword evidence="4 14" id="KW-0489">Methyltransferase</keyword>
<dbReference type="InterPro" id="IPR012409">
    <property type="entry name" value="Sirohaem_synth"/>
</dbReference>
<dbReference type="Pfam" id="PF10414">
    <property type="entry name" value="CysG_dimeriser"/>
    <property type="match status" value="1"/>
</dbReference>
<evidence type="ECO:0000259" key="15">
    <source>
        <dbReference type="Pfam" id="PF00590"/>
    </source>
</evidence>
<dbReference type="InterPro" id="IPR035996">
    <property type="entry name" value="4pyrrol_Methylase_sf"/>
</dbReference>
<dbReference type="GO" id="GO:0043115">
    <property type="term" value="F:precorrin-2 dehydrogenase activity"/>
    <property type="evidence" value="ECO:0007669"/>
    <property type="project" value="UniProtKB-EC"/>
</dbReference>
<dbReference type="InterPro" id="IPR014777">
    <property type="entry name" value="4pyrrole_Mease_sub1"/>
</dbReference>
<organism evidence="17 18">
    <name type="scientific">Mesorhizobium salmacidum</name>
    <dbReference type="NCBI Taxonomy" id="3015171"/>
    <lineage>
        <taxon>Bacteria</taxon>
        <taxon>Pseudomonadati</taxon>
        <taxon>Pseudomonadota</taxon>
        <taxon>Alphaproteobacteria</taxon>
        <taxon>Hyphomicrobiales</taxon>
        <taxon>Phyllobacteriaceae</taxon>
        <taxon>Mesorhizobium</taxon>
    </lineage>
</organism>
<dbReference type="EC" id="4.99.1.4" evidence="17"/>
<comment type="catalytic activity">
    <reaction evidence="13">
        <text>precorrin-2 + NAD(+) = sirohydrochlorin + NADH + 2 H(+)</text>
        <dbReference type="Rhea" id="RHEA:15613"/>
        <dbReference type="ChEBI" id="CHEBI:15378"/>
        <dbReference type="ChEBI" id="CHEBI:57540"/>
        <dbReference type="ChEBI" id="CHEBI:57945"/>
        <dbReference type="ChEBI" id="CHEBI:58351"/>
        <dbReference type="ChEBI" id="CHEBI:58827"/>
        <dbReference type="EC" id="1.3.1.76"/>
    </reaction>
</comment>
<dbReference type="NCBIfam" id="NF004790">
    <property type="entry name" value="PRK06136.1"/>
    <property type="match status" value="1"/>
</dbReference>
<dbReference type="EC" id="1.3.1.76" evidence="17"/>
<evidence type="ECO:0000256" key="3">
    <source>
        <dbReference type="ARBA" id="ARBA00022573"/>
    </source>
</evidence>
<keyword evidence="8" id="KW-0520">NAD</keyword>
<dbReference type="InterPro" id="IPR006366">
    <property type="entry name" value="CobA/CysG_C"/>
</dbReference>
<dbReference type="PROSITE" id="PS00839">
    <property type="entry name" value="SUMT_1"/>
    <property type="match status" value="1"/>
</dbReference>
<evidence type="ECO:0000256" key="7">
    <source>
        <dbReference type="ARBA" id="ARBA00023002"/>
    </source>
</evidence>
<evidence type="ECO:0000256" key="14">
    <source>
        <dbReference type="RuleBase" id="RU003960"/>
    </source>
</evidence>
<dbReference type="NCBIfam" id="TIGR01470">
    <property type="entry name" value="cysG_Nterm"/>
    <property type="match status" value="1"/>
</dbReference>
<dbReference type="Gene3D" id="3.40.50.720">
    <property type="entry name" value="NAD(P)-binding Rossmann-like Domain"/>
    <property type="match status" value="1"/>
</dbReference>
<dbReference type="SUPFAM" id="SSF51735">
    <property type="entry name" value="NAD(P)-binding Rossmann-fold domains"/>
    <property type="match status" value="1"/>
</dbReference>
<dbReference type="RefSeq" id="WP_337105414.1">
    <property type="nucleotide sequence ID" value="NZ_JAPYKS010000003.1"/>
</dbReference>
<keyword evidence="7 17" id="KW-0560">Oxidoreductase</keyword>
<evidence type="ECO:0000256" key="1">
    <source>
        <dbReference type="ARBA" id="ARBA00005010"/>
    </source>
</evidence>
<dbReference type="NCBIfam" id="NF007922">
    <property type="entry name" value="PRK10637.1"/>
    <property type="match status" value="1"/>
</dbReference>
<name>A0ABU8KSK8_9HYPH</name>
<comment type="caution">
    <text evidence="17">The sequence shown here is derived from an EMBL/GenBank/DDBJ whole genome shotgun (WGS) entry which is preliminary data.</text>
</comment>
<dbReference type="Gene3D" id="3.30.950.10">
    <property type="entry name" value="Methyltransferase, Cobalt-precorrin-4 Transmethylase, Domain 2"/>
    <property type="match status" value="1"/>
</dbReference>
<dbReference type="Gene3D" id="1.10.8.210">
    <property type="entry name" value="Sirohaem synthase, dimerisation domain"/>
    <property type="match status" value="1"/>
</dbReference>
<dbReference type="Gene3D" id="3.30.160.110">
    <property type="entry name" value="Siroheme synthase, domain 2"/>
    <property type="match status" value="1"/>
</dbReference>
<dbReference type="PROSITE" id="PS00840">
    <property type="entry name" value="SUMT_2"/>
    <property type="match status" value="1"/>
</dbReference>
<dbReference type="InterPro" id="IPR003043">
    <property type="entry name" value="Uropor_MeTrfase_CS"/>
</dbReference>
<protein>
    <submittedName>
        <fullName evidence="17">Siroheme synthase CysG</fullName>
        <ecNumber evidence="17">1.3.1.76</ecNumber>
        <ecNumber evidence="17">2.1.1.107</ecNumber>
        <ecNumber evidence="17">4.99.1.4</ecNumber>
    </submittedName>
</protein>
<evidence type="ECO:0000256" key="11">
    <source>
        <dbReference type="ARBA" id="ARBA00023268"/>
    </source>
</evidence>
<keyword evidence="11" id="KW-0511">Multifunctional enzyme</keyword>
<dbReference type="InterPro" id="IPR014776">
    <property type="entry name" value="4pyrrole_Mease_sub2"/>
</dbReference>
<dbReference type="Pfam" id="PF13241">
    <property type="entry name" value="NAD_binding_7"/>
    <property type="match status" value="1"/>
</dbReference>
<keyword evidence="18" id="KW-1185">Reference proteome</keyword>
<reference evidence="17 18" key="1">
    <citation type="submission" date="2022-12" db="EMBL/GenBank/DDBJ databases">
        <authorList>
            <person name="Muema E."/>
        </authorList>
    </citation>
    <scope>NUCLEOTIDE SEQUENCE [LARGE SCALE GENOMIC DNA]</scope>
    <source>
        <strain evidence="18">1326</strain>
    </source>
</reference>
<keyword evidence="6" id="KW-0949">S-adenosyl-L-methionine</keyword>
<accession>A0ABU8KSK8</accession>
<dbReference type="CDD" id="cd11642">
    <property type="entry name" value="SUMT"/>
    <property type="match status" value="1"/>
</dbReference>
<evidence type="ECO:0000259" key="16">
    <source>
        <dbReference type="Pfam" id="PF10414"/>
    </source>
</evidence>
<proteinExistence type="inferred from homology"/>
<evidence type="ECO:0000313" key="18">
    <source>
        <dbReference type="Proteomes" id="UP001387293"/>
    </source>
</evidence>